<reference evidence="14 15" key="1">
    <citation type="submission" date="2019-05" db="EMBL/GenBank/DDBJ databases">
        <title>The Complete Genome Sequence of the n-alkane-degrading Desulfoglaeba alkanexedens ALDC reveals multiple alkylsuccinate synthase gene clusters.</title>
        <authorList>
            <person name="Callaghan A.V."/>
            <person name="Davidova I.A."/>
            <person name="Duncan K.E."/>
            <person name="Morris B."/>
            <person name="McInerney M.J."/>
        </authorList>
    </citation>
    <scope>NUCLEOTIDE SEQUENCE [LARGE SCALE GENOMIC DNA]</scope>
    <source>
        <strain evidence="14 15">ALDC</strain>
    </source>
</reference>
<dbReference type="OrthoDB" id="9774907at2"/>
<comment type="similarity">
    <text evidence="1 12">Belongs to the thymidylate kinase family.</text>
</comment>
<dbReference type="CDD" id="cd01672">
    <property type="entry name" value="TMPK"/>
    <property type="match status" value="1"/>
</dbReference>
<evidence type="ECO:0000256" key="2">
    <source>
        <dbReference type="ARBA" id="ARBA00012980"/>
    </source>
</evidence>
<comment type="function">
    <text evidence="11 12">Phosphorylation of dTMP to form dTDP in both de novo and salvage pathways of dTTP synthesis.</text>
</comment>
<evidence type="ECO:0000256" key="1">
    <source>
        <dbReference type="ARBA" id="ARBA00009776"/>
    </source>
</evidence>
<dbReference type="PANTHER" id="PTHR10344:SF4">
    <property type="entry name" value="UMP-CMP KINASE 2, MITOCHONDRIAL"/>
    <property type="match status" value="1"/>
</dbReference>
<evidence type="ECO:0000256" key="10">
    <source>
        <dbReference type="ARBA" id="ARBA00048743"/>
    </source>
</evidence>
<keyword evidence="5 12" id="KW-0545">Nucleotide biosynthesis</keyword>
<dbReference type="GO" id="GO:0005524">
    <property type="term" value="F:ATP binding"/>
    <property type="evidence" value="ECO:0007669"/>
    <property type="project" value="UniProtKB-UniRule"/>
</dbReference>
<evidence type="ECO:0000256" key="3">
    <source>
        <dbReference type="ARBA" id="ARBA00017144"/>
    </source>
</evidence>
<dbReference type="GO" id="GO:0006227">
    <property type="term" value="P:dUDP biosynthetic process"/>
    <property type="evidence" value="ECO:0007669"/>
    <property type="project" value="TreeGrafter"/>
</dbReference>
<dbReference type="Gene3D" id="3.40.50.300">
    <property type="entry name" value="P-loop containing nucleotide triphosphate hydrolases"/>
    <property type="match status" value="1"/>
</dbReference>
<dbReference type="FunFam" id="3.40.50.300:FF:000225">
    <property type="entry name" value="Thymidylate kinase"/>
    <property type="match status" value="1"/>
</dbReference>
<dbReference type="Pfam" id="PF02223">
    <property type="entry name" value="Thymidylate_kin"/>
    <property type="match status" value="1"/>
</dbReference>
<keyword evidence="15" id="KW-1185">Reference proteome</keyword>
<dbReference type="GO" id="GO:0006235">
    <property type="term" value="P:dTTP biosynthetic process"/>
    <property type="evidence" value="ECO:0007669"/>
    <property type="project" value="UniProtKB-UniRule"/>
</dbReference>
<feature type="domain" description="Thymidylate kinase-like" evidence="13">
    <location>
        <begin position="14"/>
        <end position="200"/>
    </location>
</feature>
<organism evidence="14 15">
    <name type="scientific">Desulfoglaeba alkanexedens ALDC</name>
    <dbReference type="NCBI Taxonomy" id="980445"/>
    <lineage>
        <taxon>Bacteria</taxon>
        <taxon>Pseudomonadati</taxon>
        <taxon>Thermodesulfobacteriota</taxon>
        <taxon>Syntrophobacteria</taxon>
        <taxon>Syntrophobacterales</taxon>
        <taxon>Syntrophobacteraceae</taxon>
        <taxon>Desulfoglaeba</taxon>
    </lineage>
</organism>
<dbReference type="AlphaFoldDB" id="A0A4P8L235"/>
<reference evidence="14 15" key="2">
    <citation type="submission" date="2019-05" db="EMBL/GenBank/DDBJ databases">
        <authorList>
            <person name="Suflita J.M."/>
            <person name="Marks C.R."/>
        </authorList>
    </citation>
    <scope>NUCLEOTIDE SEQUENCE [LARGE SCALE GENOMIC DNA]</scope>
    <source>
        <strain evidence="14 15">ALDC</strain>
    </source>
</reference>
<dbReference type="InterPro" id="IPR039430">
    <property type="entry name" value="Thymidylate_kin-like_dom"/>
</dbReference>
<evidence type="ECO:0000256" key="11">
    <source>
        <dbReference type="ARBA" id="ARBA00057735"/>
    </source>
</evidence>
<comment type="catalytic activity">
    <reaction evidence="10 12">
        <text>dTMP + ATP = dTDP + ADP</text>
        <dbReference type="Rhea" id="RHEA:13517"/>
        <dbReference type="ChEBI" id="CHEBI:30616"/>
        <dbReference type="ChEBI" id="CHEBI:58369"/>
        <dbReference type="ChEBI" id="CHEBI:63528"/>
        <dbReference type="ChEBI" id="CHEBI:456216"/>
        <dbReference type="EC" id="2.7.4.9"/>
    </reaction>
</comment>
<accession>A0A4P8L235</accession>
<dbReference type="EC" id="2.7.4.9" evidence="2 12"/>
<dbReference type="GO" id="GO:0006233">
    <property type="term" value="P:dTDP biosynthetic process"/>
    <property type="evidence" value="ECO:0007669"/>
    <property type="project" value="InterPro"/>
</dbReference>
<gene>
    <name evidence="12 14" type="primary">tmk</name>
    <name evidence="14" type="ORF">FDQ92_07015</name>
</gene>
<dbReference type="NCBIfam" id="TIGR00041">
    <property type="entry name" value="DTMP_kinase"/>
    <property type="match status" value="1"/>
</dbReference>
<evidence type="ECO:0000256" key="12">
    <source>
        <dbReference type="HAMAP-Rule" id="MF_00165"/>
    </source>
</evidence>
<dbReference type="RefSeq" id="WP_137423915.1">
    <property type="nucleotide sequence ID" value="NZ_CP040098.1"/>
</dbReference>
<proteinExistence type="inferred from homology"/>
<evidence type="ECO:0000256" key="9">
    <source>
        <dbReference type="ARBA" id="ARBA00029962"/>
    </source>
</evidence>
<evidence type="ECO:0000256" key="7">
    <source>
        <dbReference type="ARBA" id="ARBA00022777"/>
    </source>
</evidence>
<dbReference type="KEGG" id="dax:FDQ92_07015"/>
<evidence type="ECO:0000256" key="8">
    <source>
        <dbReference type="ARBA" id="ARBA00022840"/>
    </source>
</evidence>
<dbReference type="InterPro" id="IPR018094">
    <property type="entry name" value="Thymidylate_kinase"/>
</dbReference>
<sequence length="218" mass="24748">MAERGGRRGVFVSFEGIDGCGKTTLLHHLRERLERSGTIPVVTRQPGGTILGEAIRELLLDPHRPRAHGWVEVLLYTASRVQEVHEVIRPALDAGRWVLSDRFADATTAYQGYGRGLERDIIELLHRRMALDLEPDVTVLIDCDPEIAAVRLRKRSGPRDRLEREVKTFHRRVREGYLQLAAMHPKRFLVLDGNRDLADVLAAFERELKLRLPGCPAL</sequence>
<dbReference type="Proteomes" id="UP000298602">
    <property type="component" value="Chromosome"/>
</dbReference>
<keyword evidence="7 12" id="KW-0418">Kinase</keyword>
<dbReference type="GO" id="GO:0004798">
    <property type="term" value="F:dTMP kinase activity"/>
    <property type="evidence" value="ECO:0007669"/>
    <property type="project" value="UniProtKB-UniRule"/>
</dbReference>
<evidence type="ECO:0000256" key="6">
    <source>
        <dbReference type="ARBA" id="ARBA00022741"/>
    </source>
</evidence>
<evidence type="ECO:0000259" key="13">
    <source>
        <dbReference type="Pfam" id="PF02223"/>
    </source>
</evidence>
<evidence type="ECO:0000313" key="15">
    <source>
        <dbReference type="Proteomes" id="UP000298602"/>
    </source>
</evidence>
<dbReference type="SUPFAM" id="SSF52540">
    <property type="entry name" value="P-loop containing nucleoside triphosphate hydrolases"/>
    <property type="match status" value="1"/>
</dbReference>
<evidence type="ECO:0000313" key="14">
    <source>
        <dbReference type="EMBL" id="QCQ21946.1"/>
    </source>
</evidence>
<dbReference type="InterPro" id="IPR027417">
    <property type="entry name" value="P-loop_NTPase"/>
</dbReference>
<dbReference type="PANTHER" id="PTHR10344">
    <property type="entry name" value="THYMIDYLATE KINASE"/>
    <property type="match status" value="1"/>
</dbReference>
<name>A0A4P8L235_9BACT</name>
<evidence type="ECO:0000256" key="5">
    <source>
        <dbReference type="ARBA" id="ARBA00022727"/>
    </source>
</evidence>
<evidence type="ECO:0000256" key="4">
    <source>
        <dbReference type="ARBA" id="ARBA00022679"/>
    </source>
</evidence>
<keyword evidence="8 12" id="KW-0067">ATP-binding</keyword>
<feature type="binding site" evidence="12">
    <location>
        <begin position="16"/>
        <end position="23"/>
    </location>
    <ligand>
        <name>ATP</name>
        <dbReference type="ChEBI" id="CHEBI:30616"/>
    </ligand>
</feature>
<dbReference type="GO" id="GO:0005829">
    <property type="term" value="C:cytosol"/>
    <property type="evidence" value="ECO:0007669"/>
    <property type="project" value="TreeGrafter"/>
</dbReference>
<protein>
    <recommendedName>
        <fullName evidence="3 12">Thymidylate kinase</fullName>
        <ecNumber evidence="2 12">2.7.4.9</ecNumber>
    </recommendedName>
    <alternativeName>
        <fullName evidence="9 12">dTMP kinase</fullName>
    </alternativeName>
</protein>
<dbReference type="EMBL" id="CP040098">
    <property type="protein sequence ID" value="QCQ21946.1"/>
    <property type="molecule type" value="Genomic_DNA"/>
</dbReference>
<keyword evidence="4 12" id="KW-0808">Transferase</keyword>
<dbReference type="HAMAP" id="MF_00165">
    <property type="entry name" value="Thymidylate_kinase"/>
    <property type="match status" value="1"/>
</dbReference>
<keyword evidence="6 12" id="KW-0547">Nucleotide-binding</keyword>